<evidence type="ECO:0000313" key="4">
    <source>
        <dbReference type="Proteomes" id="UP001192346"/>
    </source>
</evidence>
<proteinExistence type="predicted"/>
<protein>
    <submittedName>
        <fullName evidence="3">TldD/PmbA family protein</fullName>
    </submittedName>
</protein>
<dbReference type="Pfam" id="PF19289">
    <property type="entry name" value="PmbA_TldD_3rd"/>
    <property type="match status" value="1"/>
</dbReference>
<keyword evidence="4" id="KW-1185">Reference proteome</keyword>
<feature type="domain" description="Metalloprotease TldD/E C-terminal" evidence="1">
    <location>
        <begin position="234"/>
        <end position="449"/>
    </location>
</feature>
<name>A0ABS5BID2_9MOLU</name>
<dbReference type="InterPro" id="IPR035068">
    <property type="entry name" value="TldD/PmbA_N"/>
</dbReference>
<dbReference type="PANTHER" id="PTHR43421">
    <property type="entry name" value="METALLOPROTEASE PMBA"/>
    <property type="match status" value="1"/>
</dbReference>
<evidence type="ECO:0000259" key="1">
    <source>
        <dbReference type="Pfam" id="PF19289"/>
    </source>
</evidence>
<dbReference type="EMBL" id="VBRA02000007">
    <property type="protein sequence ID" value="MBP3059348.1"/>
    <property type="molecule type" value="Genomic_DNA"/>
</dbReference>
<organism evidence="3 4">
    <name type="scientific">Texas Phoenix palm phytoplasma</name>
    <dbReference type="NCBI Taxonomy" id="176709"/>
    <lineage>
        <taxon>Bacteria</taxon>
        <taxon>Bacillati</taxon>
        <taxon>Mycoplasmatota</taxon>
        <taxon>Mollicutes</taxon>
        <taxon>Acholeplasmatales</taxon>
        <taxon>Acholeplasmataceae</taxon>
        <taxon>Candidatus Phytoplasma</taxon>
        <taxon>16SrIV (Coconut lethal yellows group)</taxon>
    </lineage>
</organism>
<comment type="caution">
    <text evidence="3">The sequence shown here is derived from an EMBL/GenBank/DDBJ whole genome shotgun (WGS) entry which is preliminary data.</text>
</comment>
<reference evidence="3" key="1">
    <citation type="submission" date="2019-10" db="EMBL/GenBank/DDBJ databases">
        <title>Whole Genome Sequencing and Characterization of Texas Phoenix Palm Decline Phytoplasma Belongs to Lethal Yellowing (16SrIV) Group.</title>
        <authorList>
            <person name="Bao M."/>
        </authorList>
    </citation>
    <scope>NUCLEOTIDE SEQUENCE [LARGE SCALE GENOMIC DNA]</scope>
    <source>
        <strain evidence="3">ACPD</strain>
    </source>
</reference>
<dbReference type="InterPro" id="IPR036059">
    <property type="entry name" value="TldD/PmbA_sf"/>
</dbReference>
<dbReference type="RefSeq" id="WP_138107993.1">
    <property type="nucleotide sequence ID" value="NZ_VBRA02000007.1"/>
</dbReference>
<sequence>MQTNINLKNENLIDYKKWFLKSFEKKIDALEILLNDNKTLNIILEDNKINEYIKSDLFSVIIRGLYQNKKTSIYLEKINDEIIDEVLETLKKQIEILSFPEKDFIFDGSDSSYHTVEPILFDFVNVPMEQKYNLLFEFEKKLFEKSRFLTKIESISYEENFFHKKIVNSKGLDLEEKESYACLSAVCIFKKDKNIEEIVKYFPVKKFSSFDIDKYVEEIISLGESKLGALSLSSGSYPVVFSNEMFSKLLSSFSDIFSGNQAYQKLSKLLGKENQKIASSKVTIIDDPLFSDSFFKSTFDDEGVPCKNKYIIKEGIFKQFIHNLRTSNIFKTEPTGNFFDGYISMSNCYLKKGTKSFKEMISSIDDGVYIDYLIGLHAGVNSISGDFSIQASGFKIEKGNLISPFKMVVVSGNFFDILINLKEIANDFVFKFSGFGSSSVYVGDLTIAGEK</sequence>
<dbReference type="SUPFAM" id="SSF111283">
    <property type="entry name" value="Putative modulator of DNA gyrase, PmbA/TldD"/>
    <property type="match status" value="1"/>
</dbReference>
<dbReference type="Gene3D" id="3.30.2290.10">
    <property type="entry name" value="PmbA/TldD superfamily"/>
    <property type="match status" value="1"/>
</dbReference>
<dbReference type="InterPro" id="IPR047657">
    <property type="entry name" value="PmbA"/>
</dbReference>
<dbReference type="InterPro" id="IPR045570">
    <property type="entry name" value="Metalloprtase-TldD/E_cen_dom"/>
</dbReference>
<evidence type="ECO:0000259" key="2">
    <source>
        <dbReference type="Pfam" id="PF19290"/>
    </source>
</evidence>
<accession>A0ABS5BID2</accession>
<gene>
    <name evidence="3" type="ORF">FEF22_000910</name>
</gene>
<dbReference type="InterPro" id="IPR045569">
    <property type="entry name" value="Metalloprtase-TldD/E_C"/>
</dbReference>
<dbReference type="PANTHER" id="PTHR43421:SF1">
    <property type="entry name" value="METALLOPROTEASE PMBA"/>
    <property type="match status" value="1"/>
</dbReference>
<evidence type="ECO:0000313" key="3">
    <source>
        <dbReference type="EMBL" id="MBP3059348.1"/>
    </source>
</evidence>
<dbReference type="Proteomes" id="UP001192346">
    <property type="component" value="Unassembled WGS sequence"/>
</dbReference>
<dbReference type="Pfam" id="PF19290">
    <property type="entry name" value="PmbA_TldD_2nd"/>
    <property type="match status" value="1"/>
</dbReference>
<feature type="domain" description="Metalloprotease TldD/E central" evidence="2">
    <location>
        <begin position="124"/>
        <end position="219"/>
    </location>
</feature>